<dbReference type="GO" id="GO:0000290">
    <property type="term" value="P:deadenylation-dependent decapping of nuclear-transcribed mRNA"/>
    <property type="evidence" value="ECO:0007669"/>
    <property type="project" value="InterPro"/>
</dbReference>
<keyword evidence="8" id="KW-0464">Manganese</keyword>
<dbReference type="InterPro" id="IPR015797">
    <property type="entry name" value="NUDIX_hydrolase-like_dom_sf"/>
</dbReference>
<keyword evidence="5" id="KW-0479">Metal-binding</keyword>
<protein>
    <recommendedName>
        <fullName evidence="10">mRNA-decapping enzyme 2</fullName>
    </recommendedName>
</protein>
<sequence length="157" mass="18055">MAWLSSSGCLDKAPASTIRLQSQSSIRDRDDRILLVQGFHANRWSFPGGKVNENETLMKCAAREVMEETGIDIEHRLRPEIYIDRGLGETLRRAYIVEGLPRTSKLKPTTRNEIEAITWFNVSDLPKHSHDQTPMEKMNVKPLHFLLVMPFIGLFRH</sequence>
<evidence type="ECO:0000259" key="12">
    <source>
        <dbReference type="PROSITE" id="PS51462"/>
    </source>
</evidence>
<evidence type="ECO:0000256" key="7">
    <source>
        <dbReference type="ARBA" id="ARBA00022884"/>
    </source>
</evidence>
<proteinExistence type="inferred from homology"/>
<dbReference type="InterPro" id="IPR044099">
    <property type="entry name" value="Dcp2_NUDIX"/>
</dbReference>
<dbReference type="PROSITE" id="PS00893">
    <property type="entry name" value="NUDIX_BOX"/>
    <property type="match status" value="1"/>
</dbReference>
<keyword evidence="7" id="KW-0694">RNA-binding</keyword>
<comment type="cofactor">
    <cofactor evidence="1">
        <name>Mn(2+)</name>
        <dbReference type="ChEBI" id="CHEBI:29035"/>
    </cofactor>
</comment>
<evidence type="ECO:0000256" key="3">
    <source>
        <dbReference type="ARBA" id="ARBA00005279"/>
    </source>
</evidence>
<dbReference type="AlphaFoldDB" id="A0A3S5FE91"/>
<comment type="similarity">
    <text evidence="3">Belongs to the Nudix hydrolase family. DCP2 subfamily.</text>
</comment>
<dbReference type="GO" id="GO:0140933">
    <property type="term" value="F:5'-(N(7)-methylguanosine 5'-triphospho)-[mRNA] hydrolase activity"/>
    <property type="evidence" value="ECO:0007669"/>
    <property type="project" value="UniProtKB-EC"/>
</dbReference>
<evidence type="ECO:0000256" key="9">
    <source>
        <dbReference type="ARBA" id="ARBA00047661"/>
    </source>
</evidence>
<keyword evidence="4" id="KW-0963">Cytoplasm</keyword>
<evidence type="ECO:0000313" key="13">
    <source>
        <dbReference type="EMBL" id="VEL23839.1"/>
    </source>
</evidence>
<dbReference type="GO" id="GO:0000184">
    <property type="term" value="P:nuclear-transcribed mRNA catabolic process, nonsense-mediated decay"/>
    <property type="evidence" value="ECO:0007669"/>
    <property type="project" value="InterPro"/>
</dbReference>
<evidence type="ECO:0000256" key="5">
    <source>
        <dbReference type="ARBA" id="ARBA00022723"/>
    </source>
</evidence>
<dbReference type="GO" id="GO:0000932">
    <property type="term" value="C:P-body"/>
    <property type="evidence" value="ECO:0007669"/>
    <property type="project" value="TreeGrafter"/>
</dbReference>
<organism evidence="13 14">
    <name type="scientific">Protopolystoma xenopodis</name>
    <dbReference type="NCBI Taxonomy" id="117903"/>
    <lineage>
        <taxon>Eukaryota</taxon>
        <taxon>Metazoa</taxon>
        <taxon>Spiralia</taxon>
        <taxon>Lophotrochozoa</taxon>
        <taxon>Platyhelminthes</taxon>
        <taxon>Monogenea</taxon>
        <taxon>Polyopisthocotylea</taxon>
        <taxon>Polystomatidea</taxon>
        <taxon>Polystomatidae</taxon>
        <taxon>Protopolystoma</taxon>
    </lineage>
</organism>
<keyword evidence="6 11" id="KW-0378">Hydrolase</keyword>
<dbReference type="Gene3D" id="3.90.79.10">
    <property type="entry name" value="Nucleoside Triphosphate Pyrophosphohydrolase"/>
    <property type="match status" value="1"/>
</dbReference>
<dbReference type="PANTHER" id="PTHR23114">
    <property type="entry name" value="M7GPPPN-MRNA HYDROLASE"/>
    <property type="match status" value="1"/>
</dbReference>
<evidence type="ECO:0000256" key="6">
    <source>
        <dbReference type="ARBA" id="ARBA00022801"/>
    </source>
</evidence>
<dbReference type="InterPro" id="IPR020084">
    <property type="entry name" value="NUDIX_hydrolase_CS"/>
</dbReference>
<dbReference type="FunFam" id="3.90.79.10:FF:000003">
    <property type="entry name" value="M7GpppN-mRNA hydrolase isoform 2"/>
    <property type="match status" value="1"/>
</dbReference>
<feature type="domain" description="Nudix hydrolase" evidence="12">
    <location>
        <begin position="11"/>
        <end position="146"/>
    </location>
</feature>
<evidence type="ECO:0000313" key="14">
    <source>
        <dbReference type="Proteomes" id="UP000784294"/>
    </source>
</evidence>
<dbReference type="GO" id="GO:0046872">
    <property type="term" value="F:metal ion binding"/>
    <property type="evidence" value="ECO:0007669"/>
    <property type="project" value="UniProtKB-KW"/>
</dbReference>
<accession>A0A3S5FE91</accession>
<evidence type="ECO:0000256" key="8">
    <source>
        <dbReference type="ARBA" id="ARBA00023211"/>
    </source>
</evidence>
<reference evidence="13" key="1">
    <citation type="submission" date="2018-11" db="EMBL/GenBank/DDBJ databases">
        <authorList>
            <consortium name="Pathogen Informatics"/>
        </authorList>
    </citation>
    <scope>NUCLEOTIDE SEQUENCE</scope>
</reference>
<comment type="caution">
    <text evidence="13">The sequence shown here is derived from an EMBL/GenBank/DDBJ whole genome shotgun (WGS) entry which is preliminary data.</text>
</comment>
<dbReference type="InterPro" id="IPR000086">
    <property type="entry name" value="NUDIX_hydrolase_dom"/>
</dbReference>
<name>A0A3S5FE91_9PLAT</name>
<dbReference type="PROSITE" id="PS51462">
    <property type="entry name" value="NUDIX"/>
    <property type="match status" value="1"/>
</dbReference>
<evidence type="ECO:0000256" key="1">
    <source>
        <dbReference type="ARBA" id="ARBA00001936"/>
    </source>
</evidence>
<keyword evidence="14" id="KW-1185">Reference proteome</keyword>
<comment type="subcellular location">
    <subcellularLocation>
        <location evidence="2">Cytoplasm</location>
    </subcellularLocation>
</comment>
<dbReference type="InterPro" id="IPR020476">
    <property type="entry name" value="Nudix_hydrolase"/>
</dbReference>
<dbReference type="SUPFAM" id="SSF55811">
    <property type="entry name" value="Nudix"/>
    <property type="match status" value="1"/>
</dbReference>
<evidence type="ECO:0000256" key="2">
    <source>
        <dbReference type="ARBA" id="ARBA00004496"/>
    </source>
</evidence>
<dbReference type="PRINTS" id="PR00502">
    <property type="entry name" value="NUDIXFAMILY"/>
</dbReference>
<evidence type="ECO:0000256" key="4">
    <source>
        <dbReference type="ARBA" id="ARBA00022490"/>
    </source>
</evidence>
<dbReference type="PANTHER" id="PTHR23114:SF17">
    <property type="entry name" value="M7GPPPN-MRNA HYDROLASE"/>
    <property type="match status" value="1"/>
</dbReference>
<dbReference type="GO" id="GO:0003723">
    <property type="term" value="F:RNA binding"/>
    <property type="evidence" value="ECO:0007669"/>
    <property type="project" value="UniProtKB-KW"/>
</dbReference>
<comment type="catalytic activity">
    <reaction evidence="9">
        <text>a 5'-end (N(7)-methyl 5'-triphosphoguanosine)-ribonucleoside in mRNA + H2O = N(7)-methyl-GDP + a 5'-end phospho-ribonucleoside in mRNA + 2 H(+)</text>
        <dbReference type="Rhea" id="RHEA:67484"/>
        <dbReference type="Rhea" id="RHEA-COMP:15692"/>
        <dbReference type="Rhea" id="RHEA-COMP:17167"/>
        <dbReference type="ChEBI" id="CHEBI:15377"/>
        <dbReference type="ChEBI" id="CHEBI:15378"/>
        <dbReference type="ChEBI" id="CHEBI:63714"/>
        <dbReference type="ChEBI" id="CHEBI:138282"/>
        <dbReference type="ChEBI" id="CHEBI:156461"/>
        <dbReference type="EC" id="3.6.1.62"/>
    </reaction>
    <physiologicalReaction direction="left-to-right" evidence="9">
        <dbReference type="Rhea" id="RHEA:67485"/>
    </physiologicalReaction>
</comment>
<dbReference type="OrthoDB" id="18996at2759"/>
<evidence type="ECO:0000256" key="11">
    <source>
        <dbReference type="RuleBase" id="RU003476"/>
    </source>
</evidence>
<dbReference type="CDD" id="cd03672">
    <property type="entry name" value="NUDIX_Dcp2p_Nudt20"/>
    <property type="match status" value="1"/>
</dbReference>
<evidence type="ECO:0000256" key="10">
    <source>
        <dbReference type="ARBA" id="ARBA00078183"/>
    </source>
</evidence>
<dbReference type="Proteomes" id="UP000784294">
    <property type="component" value="Unassembled WGS sequence"/>
</dbReference>
<dbReference type="Pfam" id="PF00293">
    <property type="entry name" value="NUDIX"/>
    <property type="match status" value="1"/>
</dbReference>
<gene>
    <name evidence="13" type="ORF">PXEA_LOCUS17279</name>
</gene>
<dbReference type="EMBL" id="CAAALY010064266">
    <property type="protein sequence ID" value="VEL23839.1"/>
    <property type="molecule type" value="Genomic_DNA"/>
</dbReference>